<comment type="caution">
    <text evidence="1">The sequence shown here is derived from an EMBL/GenBank/DDBJ whole genome shotgun (WGS) entry which is preliminary data.</text>
</comment>
<dbReference type="Proteomes" id="UP001165960">
    <property type="component" value="Unassembled WGS sequence"/>
</dbReference>
<proteinExistence type="predicted"/>
<evidence type="ECO:0000313" key="2">
    <source>
        <dbReference type="Proteomes" id="UP001165960"/>
    </source>
</evidence>
<dbReference type="EMBL" id="QTSX02001462">
    <property type="protein sequence ID" value="KAJ9081702.1"/>
    <property type="molecule type" value="Genomic_DNA"/>
</dbReference>
<gene>
    <name evidence="1" type="ORF">DSO57_1011950</name>
</gene>
<reference evidence="1" key="1">
    <citation type="submission" date="2022-04" db="EMBL/GenBank/DDBJ databases">
        <title>Genome of the entomopathogenic fungus Entomophthora muscae.</title>
        <authorList>
            <person name="Elya C."/>
            <person name="Lovett B.R."/>
            <person name="Lee E."/>
            <person name="Macias A.M."/>
            <person name="Hajek A.E."/>
            <person name="De Bivort B.L."/>
            <person name="Kasson M.T."/>
            <person name="De Fine Licht H.H."/>
            <person name="Stajich J.E."/>
        </authorList>
    </citation>
    <scope>NUCLEOTIDE SEQUENCE</scope>
    <source>
        <strain evidence="1">Berkeley</strain>
    </source>
</reference>
<protein>
    <submittedName>
        <fullName evidence="1">Uncharacterized protein</fullName>
    </submittedName>
</protein>
<accession>A0ACC2U4K4</accession>
<name>A0ACC2U4K4_9FUNG</name>
<evidence type="ECO:0000313" key="1">
    <source>
        <dbReference type="EMBL" id="KAJ9081702.1"/>
    </source>
</evidence>
<organism evidence="1 2">
    <name type="scientific">Entomophthora muscae</name>
    <dbReference type="NCBI Taxonomy" id="34485"/>
    <lineage>
        <taxon>Eukaryota</taxon>
        <taxon>Fungi</taxon>
        <taxon>Fungi incertae sedis</taxon>
        <taxon>Zoopagomycota</taxon>
        <taxon>Entomophthoromycotina</taxon>
        <taxon>Entomophthoromycetes</taxon>
        <taxon>Entomophthorales</taxon>
        <taxon>Entomophthoraceae</taxon>
        <taxon>Entomophthora</taxon>
    </lineage>
</organism>
<keyword evidence="2" id="KW-1185">Reference proteome</keyword>
<sequence length="117" mass="13356">MMEKIKPVLDTSYEPYISDGNQEDNNKPDFYRTVEKWLMLKKVVAFYNKVSMPCTPVINQYLDSTTPTKPAQKYIPDIKSIVVIHMCVALQARVDLASNKDNILKSDNVWLADDAVS</sequence>